<dbReference type="EMBL" id="JASBWT010000024">
    <property type="protein sequence ID" value="KAJ9094754.1"/>
    <property type="molecule type" value="Genomic_DNA"/>
</dbReference>
<sequence>MSIPGANLSLGTSVLPTTSGLGHVLGSTGGATICSGATASSSPPLTMTGKSNALSTTTTRKKRVRAKRPKAAETQKFTLRGSVAMVGMCQPGCEPAKFSPAQGREQEDIKSGEADCHARYASPASRSCGTYVRYIQLKVGEEWPVEKAFSIRAGYYDEYKAFYAFQITVCAHAGYGEAYPAIIGPEGRHMHEMIWSKGPNAVSEPDLDAGEEIRKKLRRLVKSWLKEEHAKWLWIVINFLFGAHLKTFLQMGKEKPSCQVKSANNQPAH</sequence>
<reference evidence="1" key="1">
    <citation type="submission" date="2023-04" db="EMBL/GenBank/DDBJ databases">
        <title>Draft Genome sequencing of Naganishia species isolated from polar environments using Oxford Nanopore Technology.</title>
        <authorList>
            <person name="Leo P."/>
            <person name="Venkateswaran K."/>
        </authorList>
    </citation>
    <scope>NUCLEOTIDE SEQUENCE</scope>
    <source>
        <strain evidence="1">MNA-CCFEE 5423</strain>
    </source>
</reference>
<proteinExistence type="predicted"/>
<dbReference type="Proteomes" id="UP001227268">
    <property type="component" value="Unassembled WGS sequence"/>
</dbReference>
<accession>A0ACC2V6Y4</accession>
<protein>
    <submittedName>
        <fullName evidence="1">Uncharacterized protein</fullName>
    </submittedName>
</protein>
<evidence type="ECO:0000313" key="1">
    <source>
        <dbReference type="EMBL" id="KAJ9094754.1"/>
    </source>
</evidence>
<keyword evidence="2" id="KW-1185">Reference proteome</keyword>
<organism evidence="1 2">
    <name type="scientific">Naganishia friedmannii</name>
    <dbReference type="NCBI Taxonomy" id="89922"/>
    <lineage>
        <taxon>Eukaryota</taxon>
        <taxon>Fungi</taxon>
        <taxon>Dikarya</taxon>
        <taxon>Basidiomycota</taxon>
        <taxon>Agaricomycotina</taxon>
        <taxon>Tremellomycetes</taxon>
        <taxon>Filobasidiales</taxon>
        <taxon>Filobasidiaceae</taxon>
        <taxon>Naganishia</taxon>
    </lineage>
</organism>
<evidence type="ECO:0000313" key="2">
    <source>
        <dbReference type="Proteomes" id="UP001227268"/>
    </source>
</evidence>
<name>A0ACC2V6Y4_9TREE</name>
<gene>
    <name evidence="1" type="ORF">QFC21_005912</name>
</gene>
<comment type="caution">
    <text evidence="1">The sequence shown here is derived from an EMBL/GenBank/DDBJ whole genome shotgun (WGS) entry which is preliminary data.</text>
</comment>